<dbReference type="CDD" id="cd00067">
    <property type="entry name" value="GAL4"/>
    <property type="match status" value="1"/>
</dbReference>
<dbReference type="InterPro" id="IPR001138">
    <property type="entry name" value="Zn2Cys6_DnaBD"/>
</dbReference>
<feature type="compositionally biased region" description="Basic and acidic residues" evidence="8">
    <location>
        <begin position="90"/>
        <end position="107"/>
    </location>
</feature>
<feature type="domain" description="Zn(2)-C6 fungal-type" evidence="9">
    <location>
        <begin position="17"/>
        <end position="44"/>
    </location>
</feature>
<reference evidence="10 11" key="1">
    <citation type="journal article" date="2024" name="J. Plant Pathol.">
        <title>Sequence and assembly of the genome of Seiridium unicorne, isolate CBS 538.82, causal agent of cypress canker disease.</title>
        <authorList>
            <person name="Scali E."/>
            <person name="Rocca G.D."/>
            <person name="Danti R."/>
            <person name="Garbelotto M."/>
            <person name="Barberini S."/>
            <person name="Baroncelli R."/>
            <person name="Emiliani G."/>
        </authorList>
    </citation>
    <scope>NUCLEOTIDE SEQUENCE [LARGE SCALE GENOMIC DNA]</scope>
    <source>
        <strain evidence="10 11">BM-138-508</strain>
    </source>
</reference>
<evidence type="ECO:0000256" key="5">
    <source>
        <dbReference type="ARBA" id="ARBA00023125"/>
    </source>
</evidence>
<dbReference type="EMBL" id="JARVKF010000392">
    <property type="protein sequence ID" value="KAK9418249.1"/>
    <property type="molecule type" value="Genomic_DNA"/>
</dbReference>
<organism evidence="10 11">
    <name type="scientific">Seiridium unicorne</name>
    <dbReference type="NCBI Taxonomy" id="138068"/>
    <lineage>
        <taxon>Eukaryota</taxon>
        <taxon>Fungi</taxon>
        <taxon>Dikarya</taxon>
        <taxon>Ascomycota</taxon>
        <taxon>Pezizomycotina</taxon>
        <taxon>Sordariomycetes</taxon>
        <taxon>Xylariomycetidae</taxon>
        <taxon>Amphisphaeriales</taxon>
        <taxon>Sporocadaceae</taxon>
        <taxon>Seiridium</taxon>
    </lineage>
</organism>
<evidence type="ECO:0000256" key="7">
    <source>
        <dbReference type="ARBA" id="ARBA00023242"/>
    </source>
</evidence>
<sequence>MSDPAEQDAPRRHKPLACKRCRHRKQKCTEVRPCDNCTQSGSECIPTISAPTRPPLEADYVQRLEERVAQLEALIPQERLDHIDAAQQRDQLKSDSRSELRSSHDGSHSYQAANQLESPLQYETGKFGAAVLWEATPAAKSPTDIFGALSGIYSPQLQMGHDEAVREVPDLDPETERSLIQTYFDMAHSQYPFLLKHEFLQWAESWRTARDSLTSTCHWKGFFVHMVYSIAFLMTKTRPNGLTKSQFFDNIGDDQLLTVASNGHATTQLLDCSSPTSVSAALHVLKSRTLESEIQETLLSKNFVVDSSQADVWRMGIMQKLNAWSNHSEALSEPSRKGYVSPGWLKMIYYYNLIMLYRPTRMTAKGLTGDLSLQACCQALLMFRKFQMAREIAKPWLGLLTQFQIGVNLLYCFYATPISHWKESYKSVDVSDAIRACSSTLAILSERWVEAECVRDVFEILAREIPIGQTWERPTAIRQAGRTGIEENWNNMSKIVIHRPTLRMIHEMATKEFVRDDTGDMADGAIHPSIVADGSSAEAANLMHGMDLQWVDSTNPALNMYNNFESTTNIGAISDHGYY</sequence>
<evidence type="ECO:0000256" key="2">
    <source>
        <dbReference type="ARBA" id="ARBA00022723"/>
    </source>
</evidence>
<dbReference type="SUPFAM" id="SSF57701">
    <property type="entry name" value="Zn2/Cys6 DNA-binding domain"/>
    <property type="match status" value="1"/>
</dbReference>
<keyword evidence="11" id="KW-1185">Reference proteome</keyword>
<dbReference type="PROSITE" id="PS00463">
    <property type="entry name" value="ZN2_CY6_FUNGAL_1"/>
    <property type="match status" value="1"/>
</dbReference>
<dbReference type="Proteomes" id="UP001408356">
    <property type="component" value="Unassembled WGS sequence"/>
</dbReference>
<comment type="subcellular location">
    <subcellularLocation>
        <location evidence="1">Nucleus</location>
    </subcellularLocation>
</comment>
<proteinExistence type="predicted"/>
<dbReference type="PROSITE" id="PS50048">
    <property type="entry name" value="ZN2_CY6_FUNGAL_2"/>
    <property type="match status" value="1"/>
</dbReference>
<keyword evidence="4" id="KW-0805">Transcription regulation</keyword>
<protein>
    <submittedName>
        <fullName evidence="10">Zn(2)-C6 fungal-type domain-containing protein</fullName>
    </submittedName>
</protein>
<evidence type="ECO:0000256" key="6">
    <source>
        <dbReference type="ARBA" id="ARBA00023163"/>
    </source>
</evidence>
<evidence type="ECO:0000259" key="9">
    <source>
        <dbReference type="PROSITE" id="PS50048"/>
    </source>
</evidence>
<keyword evidence="6" id="KW-0804">Transcription</keyword>
<dbReference type="Pfam" id="PF00172">
    <property type="entry name" value="Zn_clus"/>
    <property type="match status" value="1"/>
</dbReference>
<evidence type="ECO:0000313" key="10">
    <source>
        <dbReference type="EMBL" id="KAK9418249.1"/>
    </source>
</evidence>
<accession>A0ABR2UUD0</accession>
<keyword evidence="7" id="KW-0539">Nucleus</keyword>
<evidence type="ECO:0000256" key="8">
    <source>
        <dbReference type="SAM" id="MobiDB-lite"/>
    </source>
</evidence>
<dbReference type="InterPro" id="IPR052202">
    <property type="entry name" value="Yeast_MetPath_Reg"/>
</dbReference>
<evidence type="ECO:0000313" key="11">
    <source>
        <dbReference type="Proteomes" id="UP001408356"/>
    </source>
</evidence>
<feature type="region of interest" description="Disordered" evidence="8">
    <location>
        <begin position="87"/>
        <end position="110"/>
    </location>
</feature>
<keyword evidence="5" id="KW-0238">DNA-binding</keyword>
<dbReference type="SMART" id="SM00066">
    <property type="entry name" value="GAL4"/>
    <property type="match status" value="1"/>
</dbReference>
<dbReference type="PANTHER" id="PTHR47782">
    <property type="entry name" value="ZN(II)2CYS6 TRANSCRIPTION FACTOR (EUROFUNG)-RELATED"/>
    <property type="match status" value="1"/>
</dbReference>
<gene>
    <name evidence="10" type="ORF">SUNI508_08210</name>
</gene>
<evidence type="ECO:0000256" key="1">
    <source>
        <dbReference type="ARBA" id="ARBA00004123"/>
    </source>
</evidence>
<name>A0ABR2UUD0_9PEZI</name>
<dbReference type="PANTHER" id="PTHR47782:SF12">
    <property type="entry name" value="ZN(II)2CYS6 TRANSCRIPTION FACTOR (EUROFUNG)"/>
    <property type="match status" value="1"/>
</dbReference>
<dbReference type="CDD" id="cd12148">
    <property type="entry name" value="fungal_TF_MHR"/>
    <property type="match status" value="2"/>
</dbReference>
<evidence type="ECO:0000256" key="3">
    <source>
        <dbReference type="ARBA" id="ARBA00022833"/>
    </source>
</evidence>
<evidence type="ECO:0000256" key="4">
    <source>
        <dbReference type="ARBA" id="ARBA00023015"/>
    </source>
</evidence>
<dbReference type="InterPro" id="IPR036864">
    <property type="entry name" value="Zn2-C6_fun-type_DNA-bd_sf"/>
</dbReference>
<keyword evidence="2" id="KW-0479">Metal-binding</keyword>
<dbReference type="Gene3D" id="4.10.240.10">
    <property type="entry name" value="Zn(2)-C6 fungal-type DNA-binding domain"/>
    <property type="match status" value="1"/>
</dbReference>
<keyword evidence="3" id="KW-0862">Zinc</keyword>
<comment type="caution">
    <text evidence="10">The sequence shown here is derived from an EMBL/GenBank/DDBJ whole genome shotgun (WGS) entry which is preliminary data.</text>
</comment>